<name>A0A3S5CM95_9PLAT</name>
<comment type="caution">
    <text evidence="1">The sequence shown here is derived from an EMBL/GenBank/DDBJ whole genome shotgun (WGS) entry which is preliminary data.</text>
</comment>
<reference evidence="1" key="1">
    <citation type="submission" date="2018-11" db="EMBL/GenBank/DDBJ databases">
        <authorList>
            <consortium name="Pathogen Informatics"/>
        </authorList>
    </citation>
    <scope>NUCLEOTIDE SEQUENCE</scope>
</reference>
<sequence length="167" mass="18100">MAKFWRQVPTDEPVDWLRWLHTVGGCRPPASKSAGLVQSNVNVIVDMDLTTEHHNEALNTIEAAFNGNSNNERSDLTTSNLTEVKSGLNHNADEGPRLDLPPPDDSLPMTGLAQLRTSGFVVYPAASACHIHLGHEALVTNLHRSGQADGETIAQGMISCEGLRLEL</sequence>
<dbReference type="Proteomes" id="UP000784294">
    <property type="component" value="Unassembled WGS sequence"/>
</dbReference>
<evidence type="ECO:0000313" key="2">
    <source>
        <dbReference type="Proteomes" id="UP000784294"/>
    </source>
</evidence>
<proteinExistence type="predicted"/>
<accession>A0A3S5CM95</accession>
<dbReference type="AlphaFoldDB" id="A0A3S5CM95"/>
<dbReference type="EMBL" id="CAAALY010045661">
    <property type="protein sequence ID" value="VEL20274.1"/>
    <property type="molecule type" value="Genomic_DNA"/>
</dbReference>
<keyword evidence="2" id="KW-1185">Reference proteome</keyword>
<organism evidence="1 2">
    <name type="scientific">Protopolystoma xenopodis</name>
    <dbReference type="NCBI Taxonomy" id="117903"/>
    <lineage>
        <taxon>Eukaryota</taxon>
        <taxon>Metazoa</taxon>
        <taxon>Spiralia</taxon>
        <taxon>Lophotrochozoa</taxon>
        <taxon>Platyhelminthes</taxon>
        <taxon>Monogenea</taxon>
        <taxon>Polyopisthocotylea</taxon>
        <taxon>Polystomatidea</taxon>
        <taxon>Polystomatidae</taxon>
        <taxon>Protopolystoma</taxon>
    </lineage>
</organism>
<gene>
    <name evidence="1" type="ORF">PXEA_LOCUS13714</name>
</gene>
<evidence type="ECO:0000313" key="1">
    <source>
        <dbReference type="EMBL" id="VEL20274.1"/>
    </source>
</evidence>
<protein>
    <submittedName>
        <fullName evidence="1">Uncharacterized protein</fullName>
    </submittedName>
</protein>